<feature type="compositionally biased region" description="Low complexity" evidence="1">
    <location>
        <begin position="325"/>
        <end position="345"/>
    </location>
</feature>
<keyword evidence="2" id="KW-1185">Reference proteome</keyword>
<dbReference type="PANTHER" id="PTHR47771">
    <property type="entry name" value="LD27203P-RELATED"/>
    <property type="match status" value="1"/>
</dbReference>
<sequence length="537" mass="60811">MCVIKTPTRCHKFAFQSRPTPTPAASKHALRSRIGTLDTGASSQDTHSATVMRPPQKSGKGNGPHANSSLMIYALMWLSLAMTMEALDAPLPLSLPEYPLLSLEQGKHRYQEAGVESLPGLTGYTRNYYGPTDTAMAHDLATYGNYAHKLLATNTHYHSPHPAASSLGTTANGFAPFYYNSKMHSHSHSHSQFTGDEEPRRDPSANIDFVINTANYEPNSAGYEEEPHHRQPHHYESYAYRPRVAFPTSPPSHYQFEQISNYRENRENRQQQEEQQDDSSSVYARLKGLQTLANPVKRQQEASLSSHHQNQELSGRHHGQHQQQHHQQQTYQQQHQQYQQQNQNEKQQHLHQSLPDHRHHQRLGVAQDQELLYSHRDGQVADLPGITTSVRHSPESSKAVAGLPLAKHIEITKNVPIPHYQKQHIPYKQTVQVQVPRTVIAAIPKPMPIKIPVANTVAVPQMQEVKIPIERVKPVPVERPIPFVVERRVPYRVEKPVVQPVYYPYPVKVPVVRTVVHKQRPHYTAPGWSATGNQLLG</sequence>
<feature type="region of interest" description="Disordered" evidence="1">
    <location>
        <begin position="296"/>
        <end position="357"/>
    </location>
</feature>
<evidence type="ECO:0000313" key="2">
    <source>
        <dbReference type="Proteomes" id="UP001652628"/>
    </source>
</evidence>
<accession>A0AB39ZA46</accession>
<organism evidence="2 3">
    <name type="scientific">Drosophila suzukii</name>
    <name type="common">Spotted-wing drosophila fruit fly</name>
    <dbReference type="NCBI Taxonomy" id="28584"/>
    <lineage>
        <taxon>Eukaryota</taxon>
        <taxon>Metazoa</taxon>
        <taxon>Ecdysozoa</taxon>
        <taxon>Arthropoda</taxon>
        <taxon>Hexapoda</taxon>
        <taxon>Insecta</taxon>
        <taxon>Pterygota</taxon>
        <taxon>Neoptera</taxon>
        <taxon>Endopterygota</taxon>
        <taxon>Diptera</taxon>
        <taxon>Brachycera</taxon>
        <taxon>Muscomorpha</taxon>
        <taxon>Ephydroidea</taxon>
        <taxon>Drosophilidae</taxon>
        <taxon>Drosophila</taxon>
        <taxon>Sophophora</taxon>
    </lineage>
</organism>
<dbReference type="AlphaFoldDB" id="A0AB39ZA46"/>
<proteinExistence type="predicted"/>
<feature type="region of interest" description="Disordered" evidence="1">
    <location>
        <begin position="185"/>
        <end position="204"/>
    </location>
</feature>
<dbReference type="GeneID" id="108010541"/>
<reference evidence="3" key="1">
    <citation type="submission" date="2025-08" db="UniProtKB">
        <authorList>
            <consortium name="RefSeq"/>
        </authorList>
    </citation>
    <scope>IDENTIFICATION</scope>
</reference>
<feature type="region of interest" description="Disordered" evidence="1">
    <location>
        <begin position="38"/>
        <end position="64"/>
    </location>
</feature>
<feature type="compositionally biased region" description="Polar residues" evidence="1">
    <location>
        <begin position="39"/>
        <end position="49"/>
    </location>
</feature>
<dbReference type="RefSeq" id="XP_016930909.4">
    <property type="nucleotide sequence ID" value="XM_017075420.4"/>
</dbReference>
<evidence type="ECO:0000313" key="3">
    <source>
        <dbReference type="RefSeq" id="XP_016930909.4"/>
    </source>
</evidence>
<dbReference type="Proteomes" id="UP001652628">
    <property type="component" value="Chromosome 3"/>
</dbReference>
<gene>
    <name evidence="3" type="primary">LOC108010541</name>
</gene>
<name>A0AB39ZA46_DROSZ</name>
<feature type="compositionally biased region" description="Polar residues" evidence="1">
    <location>
        <begin position="301"/>
        <end position="313"/>
    </location>
</feature>
<evidence type="ECO:0000256" key="1">
    <source>
        <dbReference type="SAM" id="MobiDB-lite"/>
    </source>
</evidence>
<protein>
    <submittedName>
        <fullName evidence="3">Ell-associated factor Eaf</fullName>
    </submittedName>
</protein>
<dbReference type="PANTHER" id="PTHR47771:SF6">
    <property type="entry name" value="LP03545P"/>
    <property type="match status" value="1"/>
</dbReference>